<evidence type="ECO:0000256" key="2">
    <source>
        <dbReference type="ARBA" id="ARBA00001946"/>
    </source>
</evidence>
<organism evidence="8 9">
    <name type="scientific">Georhizobium profundi</name>
    <dbReference type="NCBI Taxonomy" id="2341112"/>
    <lineage>
        <taxon>Bacteria</taxon>
        <taxon>Pseudomonadati</taxon>
        <taxon>Pseudomonadota</taxon>
        <taxon>Alphaproteobacteria</taxon>
        <taxon>Hyphomicrobiales</taxon>
        <taxon>Rhizobiaceae</taxon>
        <taxon>Georhizobium</taxon>
    </lineage>
</organism>
<keyword evidence="5" id="KW-0460">Magnesium</keyword>
<dbReference type="EMBL" id="CP032509">
    <property type="protein sequence ID" value="AZN73827.1"/>
    <property type="molecule type" value="Genomic_DNA"/>
</dbReference>
<keyword evidence="9" id="KW-1185">Reference proteome</keyword>
<evidence type="ECO:0000313" key="8">
    <source>
        <dbReference type="EMBL" id="AZN73827.1"/>
    </source>
</evidence>
<dbReference type="PANTHER" id="PTHR12318">
    <property type="entry name" value="TESTOSTERONE-REGULATED PROTEIN RP2"/>
    <property type="match status" value="1"/>
</dbReference>
<name>A0A3S9BA81_9HYPH</name>
<evidence type="ECO:0000256" key="5">
    <source>
        <dbReference type="ARBA" id="ARBA00022842"/>
    </source>
</evidence>
<dbReference type="GO" id="GO:0016818">
    <property type="term" value="F:hydrolase activity, acting on acid anhydrides, in phosphorus-containing anhydrides"/>
    <property type="evidence" value="ECO:0007669"/>
    <property type="project" value="InterPro"/>
</dbReference>
<dbReference type="GO" id="GO:0046872">
    <property type="term" value="F:metal ion binding"/>
    <property type="evidence" value="ECO:0007669"/>
    <property type="project" value="UniProtKB-KW"/>
</dbReference>
<dbReference type="InterPro" id="IPR015797">
    <property type="entry name" value="NUDIX_hydrolase-like_dom_sf"/>
</dbReference>
<protein>
    <submittedName>
        <fullName evidence="8">Hydrolase</fullName>
    </submittedName>
</protein>
<comment type="cofactor">
    <cofactor evidence="1">
        <name>Mn(2+)</name>
        <dbReference type="ChEBI" id="CHEBI:29035"/>
    </cofactor>
</comment>
<evidence type="ECO:0000259" key="7">
    <source>
        <dbReference type="PROSITE" id="PS51462"/>
    </source>
</evidence>
<sequence>MARDQAPRAGTRYITSGEHPLLKPKDAASIILIDRAGPEIRFLVGKRARAHTFMPNFYVFPGGRRDRADSRVGVARPLKETVTERLMARTDRAMTAARAQALAVAAVRETSEEAGLMIAGNGKVGLHSDWTGFLERGLAPDLSFLRYVARAITPPRQSRRFDTRFFACFLDEIGADPKDVADSEELQDLTWIGFDDVDGMQLPRITRTIIGDLQDALASHPDLPFDQPVPFYYVKHGTFVRDII</sequence>
<dbReference type="SUPFAM" id="SSF55811">
    <property type="entry name" value="Nudix"/>
    <property type="match status" value="1"/>
</dbReference>
<dbReference type="AlphaFoldDB" id="A0A3S9BA81"/>
<dbReference type="PANTHER" id="PTHR12318:SF0">
    <property type="entry name" value="ACYL-COENZYME A DIPHOSPHATASE NUDT19"/>
    <property type="match status" value="1"/>
</dbReference>
<accession>A0A3S9BA81</accession>
<evidence type="ECO:0000256" key="6">
    <source>
        <dbReference type="ARBA" id="ARBA00023211"/>
    </source>
</evidence>
<keyword evidence="4 8" id="KW-0378">Hydrolase</keyword>
<evidence type="ECO:0000256" key="3">
    <source>
        <dbReference type="ARBA" id="ARBA00022723"/>
    </source>
</evidence>
<proteinExistence type="predicted"/>
<keyword evidence="6" id="KW-0464">Manganese</keyword>
<feature type="domain" description="Nudix hydrolase" evidence="7">
    <location>
        <begin position="23"/>
        <end position="218"/>
    </location>
</feature>
<reference evidence="8 9" key="1">
    <citation type="submission" date="2018-09" db="EMBL/GenBank/DDBJ databases">
        <title>Marinorhizobium profundi gen. nov., sp. nov., isolated from a deep-sea sediment sample from the New Britain Trench and proposal of Marinorhizobiaceae fam. nov. in the order Rhizobiales of the class Alphaproteobacteria.</title>
        <authorList>
            <person name="Cao J."/>
        </authorList>
    </citation>
    <scope>NUCLEOTIDE SEQUENCE [LARGE SCALE GENOMIC DNA]</scope>
    <source>
        <strain evidence="8 9">WS11</strain>
    </source>
</reference>
<dbReference type="InterPro" id="IPR000086">
    <property type="entry name" value="NUDIX_hydrolase_dom"/>
</dbReference>
<comment type="cofactor">
    <cofactor evidence="2">
        <name>Mg(2+)</name>
        <dbReference type="ChEBI" id="CHEBI:18420"/>
    </cofactor>
</comment>
<dbReference type="CDD" id="cd18870">
    <property type="entry name" value="NUDIX_AcylCoAdiphos_Nudt19"/>
    <property type="match status" value="1"/>
</dbReference>
<evidence type="ECO:0000256" key="1">
    <source>
        <dbReference type="ARBA" id="ARBA00001936"/>
    </source>
</evidence>
<gene>
    <name evidence="8" type="ORF">D5400_14450</name>
</gene>
<evidence type="ECO:0000313" key="9">
    <source>
        <dbReference type="Proteomes" id="UP000268192"/>
    </source>
</evidence>
<dbReference type="KEGG" id="abaw:D5400_14450"/>
<dbReference type="Proteomes" id="UP000268192">
    <property type="component" value="Chromosome"/>
</dbReference>
<keyword evidence="3" id="KW-0479">Metal-binding</keyword>
<dbReference type="PROSITE" id="PS51462">
    <property type="entry name" value="NUDIX"/>
    <property type="match status" value="1"/>
</dbReference>
<dbReference type="InterPro" id="IPR039121">
    <property type="entry name" value="NUDT19"/>
</dbReference>
<dbReference type="OrthoDB" id="9805905at2"/>
<evidence type="ECO:0000256" key="4">
    <source>
        <dbReference type="ARBA" id="ARBA00022801"/>
    </source>
</evidence>
<dbReference type="Gene3D" id="3.90.79.10">
    <property type="entry name" value="Nucleoside Triphosphate Pyrophosphohydrolase"/>
    <property type="match status" value="1"/>
</dbReference>